<dbReference type="Proteomes" id="UP000035159">
    <property type="component" value="Chromosome"/>
</dbReference>
<keyword evidence="5 8" id="KW-0812">Transmembrane</keyword>
<gene>
    <name evidence="10" type="ORF">IX53_06475</name>
</gene>
<dbReference type="Gene3D" id="3.40.1710.10">
    <property type="entry name" value="abc type-2 transporter like domain"/>
    <property type="match status" value="1"/>
</dbReference>
<dbReference type="EMBL" id="CP011232">
    <property type="protein sequence ID" value="AKI97517.1"/>
    <property type="molecule type" value="Genomic_DNA"/>
</dbReference>
<dbReference type="STRING" id="1330330.IX53_06475"/>
<dbReference type="PROSITE" id="PS51012">
    <property type="entry name" value="ABC_TM2"/>
    <property type="match status" value="1"/>
</dbReference>
<dbReference type="AlphaFoldDB" id="A0A0G2Z7J4"/>
<dbReference type="RefSeq" id="WP_047754652.1">
    <property type="nucleotide sequence ID" value="NZ_CAJUHA010000014.1"/>
</dbReference>
<feature type="transmembrane region" description="Helical" evidence="8">
    <location>
        <begin position="225"/>
        <end position="251"/>
    </location>
</feature>
<proteinExistence type="inferred from homology"/>
<feature type="domain" description="ABC transmembrane type-2" evidence="9">
    <location>
        <begin position="140"/>
        <end position="372"/>
    </location>
</feature>
<dbReference type="GO" id="GO:0005886">
    <property type="term" value="C:plasma membrane"/>
    <property type="evidence" value="ECO:0007669"/>
    <property type="project" value="UniProtKB-SubCell"/>
</dbReference>
<dbReference type="OrthoDB" id="41015at2"/>
<dbReference type="InterPro" id="IPR013525">
    <property type="entry name" value="ABC2_TM"/>
</dbReference>
<feature type="transmembrane region" description="Helical" evidence="8">
    <location>
        <begin position="181"/>
        <end position="204"/>
    </location>
</feature>
<dbReference type="GO" id="GO:0140359">
    <property type="term" value="F:ABC-type transporter activity"/>
    <property type="evidence" value="ECO:0007669"/>
    <property type="project" value="InterPro"/>
</dbReference>
<reference evidence="10 11" key="1">
    <citation type="submission" date="2015-04" db="EMBL/GenBank/DDBJ databases">
        <title>Complete Genome Sequence of Kosmotoga pacifica SLHLJ1.</title>
        <authorList>
            <person name="Jiang L.J."/>
            <person name="Shao Z.Z."/>
            <person name="Jebbar M."/>
        </authorList>
    </citation>
    <scope>NUCLEOTIDE SEQUENCE [LARGE SCALE GENOMIC DNA]</scope>
    <source>
        <strain evidence="10 11">SLHLJ1</strain>
    </source>
</reference>
<keyword evidence="11" id="KW-1185">Reference proteome</keyword>
<evidence type="ECO:0000256" key="8">
    <source>
        <dbReference type="SAM" id="Phobius"/>
    </source>
</evidence>
<evidence type="ECO:0000256" key="7">
    <source>
        <dbReference type="ARBA" id="ARBA00023136"/>
    </source>
</evidence>
<sequence length="379" mass="43256">MRFVILLVNEIKLIFRSWGIWTYLLLLPLVLTLFSGVFSTENNLYVLKIGVVNEDNTLLGIFFIRYATSMIKGENIYIYATRREAEENLRNLDGYFIIPKGFANELLFQRPSQLIFVPNPYSLQSGVAIYQVLSNVLREFKALPVIADPNFMKKVTIDSDYKAPEIIVAGIDSDKFNFKELLFPLILTLSLLLTLGIGLSWSLHEDRQTEILDFLILSNVKAWEFIISKIMSFLMVGIFEFLIFIFFGLLFGYEGLGNITENALLFLVLSLVFVTMSAFLTSLAKTARGSQFLVTGISIVIILLSGIIVPRSVFPVWLKNLTEYFPMTALLNEIQRVSLMSINGETTMNLLFSNIVLSFIFMLLSFMLFRYRSDRLSAM</sequence>
<feature type="transmembrane region" description="Helical" evidence="8">
    <location>
        <begin position="263"/>
        <end position="280"/>
    </location>
</feature>
<keyword evidence="4" id="KW-1003">Cell membrane</keyword>
<dbReference type="Pfam" id="PF12698">
    <property type="entry name" value="ABC2_membrane_3"/>
    <property type="match status" value="1"/>
</dbReference>
<keyword evidence="3" id="KW-0813">Transport</keyword>
<keyword evidence="6 8" id="KW-1133">Transmembrane helix</keyword>
<dbReference type="PANTHER" id="PTHR30294:SF29">
    <property type="entry name" value="MULTIDRUG ABC TRANSPORTER PERMEASE YBHS-RELATED"/>
    <property type="match status" value="1"/>
</dbReference>
<evidence type="ECO:0000256" key="3">
    <source>
        <dbReference type="ARBA" id="ARBA00022448"/>
    </source>
</evidence>
<evidence type="ECO:0000313" key="10">
    <source>
        <dbReference type="EMBL" id="AKI97517.1"/>
    </source>
</evidence>
<evidence type="ECO:0000256" key="6">
    <source>
        <dbReference type="ARBA" id="ARBA00022989"/>
    </source>
</evidence>
<evidence type="ECO:0000256" key="4">
    <source>
        <dbReference type="ARBA" id="ARBA00022475"/>
    </source>
</evidence>
<evidence type="ECO:0000313" key="11">
    <source>
        <dbReference type="Proteomes" id="UP000035159"/>
    </source>
</evidence>
<evidence type="ECO:0000256" key="5">
    <source>
        <dbReference type="ARBA" id="ARBA00022692"/>
    </source>
</evidence>
<accession>A0A0G2Z7J4</accession>
<keyword evidence="7 8" id="KW-0472">Membrane</keyword>
<dbReference type="PATRIC" id="fig|1330330.3.peg.1312"/>
<dbReference type="KEGG" id="kpf:IX53_06475"/>
<evidence type="ECO:0000256" key="2">
    <source>
        <dbReference type="ARBA" id="ARBA00007783"/>
    </source>
</evidence>
<name>A0A0G2Z7J4_9BACT</name>
<dbReference type="InterPro" id="IPR047817">
    <property type="entry name" value="ABC2_TM_bact-type"/>
</dbReference>
<feature type="transmembrane region" description="Helical" evidence="8">
    <location>
        <begin position="20"/>
        <end position="38"/>
    </location>
</feature>
<protein>
    <recommendedName>
        <fullName evidence="9">ABC transmembrane type-2 domain-containing protein</fullName>
    </recommendedName>
</protein>
<comment type="subcellular location">
    <subcellularLocation>
        <location evidence="1">Cell membrane</location>
        <topology evidence="1">Multi-pass membrane protein</topology>
    </subcellularLocation>
</comment>
<evidence type="ECO:0000256" key="1">
    <source>
        <dbReference type="ARBA" id="ARBA00004651"/>
    </source>
</evidence>
<feature type="transmembrane region" description="Helical" evidence="8">
    <location>
        <begin position="350"/>
        <end position="369"/>
    </location>
</feature>
<organism evidence="10 11">
    <name type="scientific">Kosmotoga pacifica</name>
    <dbReference type="NCBI Taxonomy" id="1330330"/>
    <lineage>
        <taxon>Bacteria</taxon>
        <taxon>Thermotogati</taxon>
        <taxon>Thermotogota</taxon>
        <taxon>Thermotogae</taxon>
        <taxon>Kosmotogales</taxon>
        <taxon>Kosmotogaceae</taxon>
        <taxon>Kosmotoga</taxon>
    </lineage>
</organism>
<feature type="transmembrane region" description="Helical" evidence="8">
    <location>
        <begin position="292"/>
        <end position="314"/>
    </location>
</feature>
<comment type="similarity">
    <text evidence="2">Belongs to the ABC-2 integral membrane protein family.</text>
</comment>
<dbReference type="InterPro" id="IPR051449">
    <property type="entry name" value="ABC-2_transporter_component"/>
</dbReference>
<evidence type="ECO:0000259" key="9">
    <source>
        <dbReference type="PROSITE" id="PS51012"/>
    </source>
</evidence>
<dbReference type="PANTHER" id="PTHR30294">
    <property type="entry name" value="MEMBRANE COMPONENT OF ABC TRANSPORTER YHHJ-RELATED"/>
    <property type="match status" value="1"/>
</dbReference>